<sequence length="73" mass="8333">MIKMIDIKVKDQYSQILDAKAVLSTRLMEQAEAGTPVFQHIDHIFVNGEMIQPSIEFLYESQNSSSIYKVIEA</sequence>
<accession>A0A3A8FUU6</accession>
<dbReference type="EMBL" id="RAXZ01000020">
    <property type="protein sequence ID" value="RKG50198.1"/>
    <property type="molecule type" value="Genomic_DNA"/>
</dbReference>
<dbReference type="AlphaFoldDB" id="A0A3A8FUU6"/>
<name>A0A3A8FUU6_9GAMM</name>
<evidence type="ECO:0000313" key="2">
    <source>
        <dbReference type="EMBL" id="RLL32194.1"/>
    </source>
</evidence>
<evidence type="ECO:0000313" key="6">
    <source>
        <dbReference type="Proteomes" id="UP000281084"/>
    </source>
</evidence>
<organism evidence="1 6">
    <name type="scientific">Acinetobacter cumulans</name>
    <dbReference type="NCBI Taxonomy" id="2136182"/>
    <lineage>
        <taxon>Bacteria</taxon>
        <taxon>Pseudomonadati</taxon>
        <taxon>Pseudomonadota</taxon>
        <taxon>Gammaproteobacteria</taxon>
        <taxon>Moraxellales</taxon>
        <taxon>Moraxellaceae</taxon>
        <taxon>Acinetobacter</taxon>
    </lineage>
</organism>
<proteinExistence type="predicted"/>
<keyword evidence="5" id="KW-1185">Reference proteome</keyword>
<evidence type="ECO:0000313" key="1">
    <source>
        <dbReference type="EMBL" id="RKG50198.1"/>
    </source>
</evidence>
<reference evidence="1 6" key="2">
    <citation type="submission" date="2018-09" db="EMBL/GenBank/DDBJ databases">
        <title>The draft genome of Acinetobacter spp. strains.</title>
        <authorList>
            <person name="Qin J."/>
            <person name="Feng Y."/>
            <person name="Zong Z."/>
        </authorList>
    </citation>
    <scope>NUCLEOTIDE SEQUENCE [LARGE SCALE GENOMIC DNA]</scope>
    <source>
        <strain evidence="1 6">WCHAc060002</strain>
    </source>
</reference>
<comment type="caution">
    <text evidence="1">The sequence shown here is derived from an EMBL/GenBank/DDBJ whole genome shotgun (WGS) entry which is preliminary data.</text>
</comment>
<dbReference type="Proteomes" id="UP000273105">
    <property type="component" value="Unassembled WGS sequence"/>
</dbReference>
<gene>
    <name evidence="1" type="ORF">D7V64_12885</name>
    <name evidence="3" type="ORF">D9K79_07990</name>
    <name evidence="2" type="ORF">D9K80_14215</name>
</gene>
<dbReference type="EMBL" id="RCHD01000040">
    <property type="protein sequence ID" value="RLL32194.1"/>
    <property type="molecule type" value="Genomic_DNA"/>
</dbReference>
<dbReference type="EMBL" id="RCHE01000015">
    <property type="protein sequence ID" value="RLL46384.1"/>
    <property type="molecule type" value="Genomic_DNA"/>
</dbReference>
<evidence type="ECO:0000313" key="3">
    <source>
        <dbReference type="EMBL" id="RLL46384.1"/>
    </source>
</evidence>
<reference evidence="4 5" key="1">
    <citation type="submission" date="2018-09" db="EMBL/GenBank/DDBJ databases">
        <title>The draft genome of Acinetobacter sp. strains.</title>
        <authorList>
            <person name="Qin J."/>
            <person name="Feng Y."/>
            <person name="Zong Z."/>
        </authorList>
    </citation>
    <scope>NUCLEOTIDE SEQUENCE [LARGE SCALE GENOMIC DNA]</scope>
    <source>
        <strain evidence="3 5">WCHAc060001</strain>
        <strain evidence="2 4">WCHAc060003</strain>
    </source>
</reference>
<dbReference type="Proteomes" id="UP000267166">
    <property type="component" value="Unassembled WGS sequence"/>
</dbReference>
<protein>
    <submittedName>
        <fullName evidence="1">Uncharacterized protein</fullName>
    </submittedName>
</protein>
<dbReference type="RefSeq" id="WP_106986391.1">
    <property type="nucleotide sequence ID" value="NZ_CP035934.2"/>
</dbReference>
<accession>A0A498CXR2</accession>
<evidence type="ECO:0000313" key="5">
    <source>
        <dbReference type="Proteomes" id="UP000273105"/>
    </source>
</evidence>
<dbReference type="Proteomes" id="UP000281084">
    <property type="component" value="Unassembled WGS sequence"/>
</dbReference>
<evidence type="ECO:0000313" key="4">
    <source>
        <dbReference type="Proteomes" id="UP000267166"/>
    </source>
</evidence>